<name>A0A3N9TEY1_9VIBR</name>
<comment type="caution">
    <text evidence="3">The sequence shown here is derived from an EMBL/GenBank/DDBJ whole genome shotgun (WGS) entry which is preliminary data.</text>
</comment>
<feature type="transmembrane region" description="Helical" evidence="1">
    <location>
        <begin position="72"/>
        <end position="90"/>
    </location>
</feature>
<evidence type="ECO:0000313" key="3">
    <source>
        <dbReference type="EMBL" id="RQW62590.1"/>
    </source>
</evidence>
<dbReference type="Pfam" id="PF02517">
    <property type="entry name" value="Rce1-like"/>
    <property type="match status" value="1"/>
</dbReference>
<dbReference type="GO" id="GO:0006508">
    <property type="term" value="P:proteolysis"/>
    <property type="evidence" value="ECO:0007669"/>
    <property type="project" value="UniProtKB-KW"/>
</dbReference>
<keyword evidence="4" id="KW-1185">Reference proteome</keyword>
<feature type="transmembrane region" description="Helical" evidence="1">
    <location>
        <begin position="209"/>
        <end position="230"/>
    </location>
</feature>
<feature type="domain" description="CAAX prenyl protease 2/Lysostaphin resistance protein A-like" evidence="2">
    <location>
        <begin position="172"/>
        <end position="262"/>
    </location>
</feature>
<dbReference type="PANTHER" id="PTHR36435:SF1">
    <property type="entry name" value="CAAX AMINO TERMINAL PROTEASE FAMILY PROTEIN"/>
    <property type="match status" value="1"/>
</dbReference>
<dbReference type="Proteomes" id="UP000281112">
    <property type="component" value="Unassembled WGS sequence"/>
</dbReference>
<dbReference type="InterPro" id="IPR052710">
    <property type="entry name" value="CAAX_protease"/>
</dbReference>
<keyword evidence="1" id="KW-0472">Membrane</keyword>
<keyword evidence="3" id="KW-0378">Hydrolase</keyword>
<feature type="transmembrane region" description="Helical" evidence="1">
    <location>
        <begin position="141"/>
        <end position="161"/>
    </location>
</feature>
<organism evidence="3 4">
    <name type="scientific">Vibrio viridaestus</name>
    <dbReference type="NCBI Taxonomy" id="2487322"/>
    <lineage>
        <taxon>Bacteria</taxon>
        <taxon>Pseudomonadati</taxon>
        <taxon>Pseudomonadota</taxon>
        <taxon>Gammaproteobacteria</taxon>
        <taxon>Vibrionales</taxon>
        <taxon>Vibrionaceae</taxon>
        <taxon>Vibrio</taxon>
    </lineage>
</organism>
<reference evidence="3 4" key="1">
    <citation type="submission" date="2018-11" db="EMBL/GenBank/DDBJ databases">
        <title>Vibrio LJC006 sp. nov., isolated from seawater during the bloom of the enteromorpha.</title>
        <authorList>
            <person name="Liang J."/>
        </authorList>
    </citation>
    <scope>NUCLEOTIDE SEQUENCE [LARGE SCALE GENOMIC DNA]</scope>
    <source>
        <strain evidence="3 4">LJC006</strain>
    </source>
</reference>
<proteinExistence type="predicted"/>
<dbReference type="GO" id="GO:0080120">
    <property type="term" value="P:CAAX-box protein maturation"/>
    <property type="evidence" value="ECO:0007669"/>
    <property type="project" value="UniProtKB-ARBA"/>
</dbReference>
<feature type="transmembrane region" description="Helical" evidence="1">
    <location>
        <begin position="173"/>
        <end position="197"/>
    </location>
</feature>
<dbReference type="EMBL" id="RJVQ01000005">
    <property type="protein sequence ID" value="RQW62590.1"/>
    <property type="molecule type" value="Genomic_DNA"/>
</dbReference>
<dbReference type="GO" id="GO:0004175">
    <property type="term" value="F:endopeptidase activity"/>
    <property type="evidence" value="ECO:0007669"/>
    <property type="project" value="UniProtKB-ARBA"/>
</dbReference>
<evidence type="ECO:0000259" key="2">
    <source>
        <dbReference type="Pfam" id="PF02517"/>
    </source>
</evidence>
<keyword evidence="1" id="KW-1133">Transmembrane helix</keyword>
<dbReference type="InterPro" id="IPR003675">
    <property type="entry name" value="Rce1/LyrA-like_dom"/>
</dbReference>
<dbReference type="AlphaFoldDB" id="A0A3N9TEY1"/>
<sequence length="274" mass="30435">MIESFPWQWVLLGSAIIAAFLRCHRFSVGMLALFLLSALVQEYLSLVGLIAFVVLSFNSYTLGNRTAPLPKLQLTLLICGGLLLVLHQMPGFNNPLVLDDVTKSSNSVPFSLYFNADKPLVFFLIVWAFPNLLSRTKRSSSIGISAGIGIAFIVLPAAMISGFLDWSPALPSWWWIFAFNNLLFTCVSEEVIFRGLLQKKLCDYKGTKIGIVVSSIVFGVVHFMGGWPLVLFASIAGLGYGLAYCYSQRLWMAVLLHFLVNVSHLILFTYPLKL</sequence>
<keyword evidence="1" id="KW-0812">Transmembrane</keyword>
<dbReference type="OrthoDB" id="5322702at2"/>
<gene>
    <name evidence="3" type="ORF">EES38_12755</name>
</gene>
<dbReference type="RefSeq" id="WP_124937584.1">
    <property type="nucleotide sequence ID" value="NZ_RJVQ01000005.1"/>
</dbReference>
<feature type="transmembrane region" description="Helical" evidence="1">
    <location>
        <begin position="35"/>
        <end position="60"/>
    </location>
</feature>
<dbReference type="GO" id="GO:0008237">
    <property type="term" value="F:metallopeptidase activity"/>
    <property type="evidence" value="ECO:0007669"/>
    <property type="project" value="UniProtKB-KW"/>
</dbReference>
<feature type="transmembrane region" description="Helical" evidence="1">
    <location>
        <begin position="110"/>
        <end position="129"/>
    </location>
</feature>
<protein>
    <submittedName>
        <fullName evidence="3">CPBP family intramembrane metalloprotease</fullName>
    </submittedName>
</protein>
<keyword evidence="3" id="KW-0482">Metalloprotease</keyword>
<keyword evidence="3" id="KW-0645">Protease</keyword>
<evidence type="ECO:0000256" key="1">
    <source>
        <dbReference type="SAM" id="Phobius"/>
    </source>
</evidence>
<feature type="transmembrane region" description="Helical" evidence="1">
    <location>
        <begin position="250"/>
        <end position="270"/>
    </location>
</feature>
<evidence type="ECO:0000313" key="4">
    <source>
        <dbReference type="Proteomes" id="UP000281112"/>
    </source>
</evidence>
<dbReference type="PANTHER" id="PTHR36435">
    <property type="entry name" value="SLR1288 PROTEIN"/>
    <property type="match status" value="1"/>
</dbReference>
<accession>A0A3N9TEY1</accession>